<feature type="compositionally biased region" description="Basic and acidic residues" evidence="1">
    <location>
        <begin position="243"/>
        <end position="263"/>
    </location>
</feature>
<accession>A0A6S7GU05</accession>
<sequence length="482" mass="53349">MEDGHAVECSVNDDLLASSSKLPTSQIPLSIEKGRSGIKIKWLSDLPELKLFLECQLKLSGECSFTKNNGGFHVLKCDTVTISFYQTTKTVNVQGAMKDVVKKNILSYATLSEDSSAETTALANHVNYGNFEDEVESEACDAAGKQTQDKDLESNIDAYEDTYLNDSAPSEFEKPQFCPGCKKNSIYINSLATRLEELEQKLKPKSEYTGVLTYNDLQAKLLSVTEERDSLLTTLKLLAKENTSRPHSGDYKNGKDGRSDIIKGKGKASKGKKGNVDMGEPQHGNIENSKLPTPNVTSDGSKEHGNAKNEFSQQNRDQNGCDVVIIGDSITKHIHGHRLSRKHKVKNMSFPGATVEDMVDFVKPIIRKRPKKIILHVGTNNLKRDNPKKIGKKIIDLANDLKKQHSSVEIAISSIIHRTDDTLLNSKVDKVNESLEKSCVDNNFGFICNNIKHDCLNVGGLHLILKGTINLAANFRKHINLE</sequence>
<dbReference type="Proteomes" id="UP001152795">
    <property type="component" value="Unassembled WGS sequence"/>
</dbReference>
<proteinExistence type="predicted"/>
<gene>
    <name evidence="2" type="ORF">PACLA_8A081371</name>
</gene>
<dbReference type="EMBL" id="CACRXK020002275">
    <property type="protein sequence ID" value="CAB3993522.1"/>
    <property type="molecule type" value="Genomic_DNA"/>
</dbReference>
<dbReference type="OrthoDB" id="6014255at2759"/>
<reference evidence="2" key="1">
    <citation type="submission" date="2020-04" db="EMBL/GenBank/DDBJ databases">
        <authorList>
            <person name="Alioto T."/>
            <person name="Alioto T."/>
            <person name="Gomez Garrido J."/>
        </authorList>
    </citation>
    <scope>NUCLEOTIDE SEQUENCE</scope>
    <source>
        <strain evidence="2">A484AB</strain>
    </source>
</reference>
<dbReference type="InterPro" id="IPR036514">
    <property type="entry name" value="SGNH_hydro_sf"/>
</dbReference>
<dbReference type="AlphaFoldDB" id="A0A6S7GU05"/>
<evidence type="ECO:0000313" key="3">
    <source>
        <dbReference type="Proteomes" id="UP001152795"/>
    </source>
</evidence>
<keyword evidence="3" id="KW-1185">Reference proteome</keyword>
<feature type="compositionally biased region" description="Polar residues" evidence="1">
    <location>
        <begin position="285"/>
        <end position="299"/>
    </location>
</feature>
<feature type="compositionally biased region" description="Basic residues" evidence="1">
    <location>
        <begin position="264"/>
        <end position="273"/>
    </location>
</feature>
<evidence type="ECO:0000256" key="1">
    <source>
        <dbReference type="SAM" id="MobiDB-lite"/>
    </source>
</evidence>
<comment type="caution">
    <text evidence="2">The sequence shown here is derived from an EMBL/GenBank/DDBJ whole genome shotgun (WGS) entry which is preliminary data.</text>
</comment>
<dbReference type="SUPFAM" id="SSF52266">
    <property type="entry name" value="SGNH hydrolase"/>
    <property type="match status" value="1"/>
</dbReference>
<dbReference type="Gene3D" id="3.40.50.1110">
    <property type="entry name" value="SGNH hydrolase"/>
    <property type="match status" value="1"/>
</dbReference>
<name>A0A6S7GU05_PARCT</name>
<protein>
    <submittedName>
        <fullName evidence="2">Uncharacterized protein</fullName>
    </submittedName>
</protein>
<organism evidence="2 3">
    <name type="scientific">Paramuricea clavata</name>
    <name type="common">Red gorgonian</name>
    <name type="synonym">Violescent sea-whip</name>
    <dbReference type="NCBI Taxonomy" id="317549"/>
    <lineage>
        <taxon>Eukaryota</taxon>
        <taxon>Metazoa</taxon>
        <taxon>Cnidaria</taxon>
        <taxon>Anthozoa</taxon>
        <taxon>Octocorallia</taxon>
        <taxon>Malacalcyonacea</taxon>
        <taxon>Plexauridae</taxon>
        <taxon>Paramuricea</taxon>
    </lineage>
</organism>
<feature type="region of interest" description="Disordered" evidence="1">
    <location>
        <begin position="243"/>
        <end position="316"/>
    </location>
</feature>
<evidence type="ECO:0000313" key="2">
    <source>
        <dbReference type="EMBL" id="CAB3993522.1"/>
    </source>
</evidence>